<dbReference type="PANTHER" id="PTHR34472:SF1">
    <property type="entry name" value="SULFUR CARRIER PROTEIN THIS"/>
    <property type="match status" value="1"/>
</dbReference>
<protein>
    <submittedName>
        <fullName evidence="1">Sulfur carrier protein ThiS</fullName>
    </submittedName>
</protein>
<dbReference type="InterPro" id="IPR010035">
    <property type="entry name" value="Thi_S"/>
</dbReference>
<name>A0A1I7H2X4_9PROT</name>
<evidence type="ECO:0000313" key="1">
    <source>
        <dbReference type="EMBL" id="SFU54972.1"/>
    </source>
</evidence>
<evidence type="ECO:0000313" key="2">
    <source>
        <dbReference type="Proteomes" id="UP000183926"/>
    </source>
</evidence>
<accession>A0A1I7H2X4</accession>
<dbReference type="InterPro" id="IPR012675">
    <property type="entry name" value="Beta-grasp_dom_sf"/>
</dbReference>
<dbReference type="PANTHER" id="PTHR34472">
    <property type="entry name" value="SULFUR CARRIER PROTEIN THIS"/>
    <property type="match status" value="1"/>
</dbReference>
<dbReference type="Gene3D" id="3.10.20.30">
    <property type="match status" value="1"/>
</dbReference>
<dbReference type="RefSeq" id="WP_074927871.1">
    <property type="nucleotide sequence ID" value="NZ_FPBL01000004.1"/>
</dbReference>
<dbReference type="AlphaFoldDB" id="A0A1I7H2X4"/>
<gene>
    <name evidence="1" type="ORF">SAMN05216339_10415</name>
</gene>
<dbReference type="NCBIfam" id="TIGR01683">
    <property type="entry name" value="thiS"/>
    <property type="match status" value="1"/>
</dbReference>
<dbReference type="Proteomes" id="UP000183926">
    <property type="component" value="Unassembled WGS sequence"/>
</dbReference>
<dbReference type="SUPFAM" id="SSF54285">
    <property type="entry name" value="MoaD/ThiS"/>
    <property type="match status" value="1"/>
</dbReference>
<organism evidence="1 2">
    <name type="scientific">Nitrosomonas eutropha</name>
    <dbReference type="NCBI Taxonomy" id="916"/>
    <lineage>
        <taxon>Bacteria</taxon>
        <taxon>Pseudomonadati</taxon>
        <taxon>Pseudomonadota</taxon>
        <taxon>Betaproteobacteria</taxon>
        <taxon>Nitrosomonadales</taxon>
        <taxon>Nitrosomonadaceae</taxon>
        <taxon>Nitrosomonas</taxon>
    </lineage>
</organism>
<dbReference type="EMBL" id="FPBL01000004">
    <property type="protein sequence ID" value="SFU54972.1"/>
    <property type="molecule type" value="Genomic_DNA"/>
</dbReference>
<reference evidence="1 2" key="1">
    <citation type="submission" date="2016-10" db="EMBL/GenBank/DDBJ databases">
        <authorList>
            <person name="de Groot N.N."/>
        </authorList>
    </citation>
    <scope>NUCLEOTIDE SEQUENCE [LARGE SCALE GENOMIC DNA]</scope>
    <source>
        <strain evidence="1 2">Nm24</strain>
    </source>
</reference>
<dbReference type="InterPro" id="IPR003749">
    <property type="entry name" value="ThiS/MoaD-like"/>
</dbReference>
<proteinExistence type="predicted"/>
<dbReference type="CDD" id="cd00565">
    <property type="entry name" value="Ubl_ThiS"/>
    <property type="match status" value="1"/>
</dbReference>
<dbReference type="Pfam" id="PF02597">
    <property type="entry name" value="ThiS"/>
    <property type="match status" value="1"/>
</dbReference>
<sequence length="66" mass="7336">MQLIINGQQQSYDGPLNIQQLVEYLSLQNKRIAIERNGEIIPRSSFPEQILNDGDQLEIIVAVGGG</sequence>
<dbReference type="InterPro" id="IPR016155">
    <property type="entry name" value="Mopterin_synth/thiamin_S_b"/>
</dbReference>
<dbReference type="OrthoDB" id="9800283at2"/>